<keyword evidence="12" id="KW-1185">Reference proteome</keyword>
<feature type="domain" description="Cytochrome c" evidence="10">
    <location>
        <begin position="76"/>
        <end position="175"/>
    </location>
</feature>
<feature type="chain" id="PRO_5046908419" description="Cytochrome c-551" evidence="9">
    <location>
        <begin position="25"/>
        <end position="368"/>
    </location>
</feature>
<evidence type="ECO:0000256" key="3">
    <source>
        <dbReference type="ARBA" id="ARBA00022617"/>
    </source>
</evidence>
<name>A0ABV3U5J3_9GAMM</name>
<evidence type="ECO:0000256" key="1">
    <source>
        <dbReference type="ARBA" id="ARBA00021020"/>
    </source>
</evidence>
<evidence type="ECO:0000256" key="7">
    <source>
        <dbReference type="ARBA" id="ARBA00031244"/>
    </source>
</evidence>
<gene>
    <name evidence="11" type="ORF">AB4876_06395</name>
</gene>
<accession>A0ABV3U5J3</accession>
<dbReference type="PROSITE" id="PS51007">
    <property type="entry name" value="CYTC"/>
    <property type="match status" value="2"/>
</dbReference>
<keyword evidence="4 8" id="KW-0479">Metal-binding</keyword>
<dbReference type="RefSeq" id="WP_368380817.1">
    <property type="nucleotide sequence ID" value="NZ_JBFRYA010000004.1"/>
</dbReference>
<dbReference type="InterPro" id="IPR036909">
    <property type="entry name" value="Cyt_c-like_dom_sf"/>
</dbReference>
<sequence length="368" mass="39716">MSNLADRKTLAGLLLILGLSACGADNNKTPAAELARRESPYVLTMDALGRPATPAEVTAWDIDVRPDFAGLPPGQGSVSDGEEVWINRCASCHGDFGDSNKFFSPLVLGNITEADIASGHVAALKDPTRVRTTLMKVATVSTLWDYIRRAMPWNDPKSLSDDDVYAVLAYLLNLAYIVDGDYVLSKDNIAEVQARMPNRNGMSDDHGLWKVDGRPDVVAERCLRDCELGDKVSSSIPPFARNAHGNLRDQMRIFGPHQGINTVAESDPTASNKPLSAALVSSGPSPEIKQLLAANTCTGCHQMTSKLVGPAFAEIGRKYRDRSDAVSYLSTKIRSGGSGVWGGAMPPMPQLSAPQAEQIARWIIENPW</sequence>
<evidence type="ECO:0000313" key="11">
    <source>
        <dbReference type="EMBL" id="MEX1668532.1"/>
    </source>
</evidence>
<protein>
    <recommendedName>
        <fullName evidence="1">Cytochrome c-551</fullName>
    </recommendedName>
    <alternativeName>
        <fullName evidence="7">Cytochrome c551</fullName>
    </alternativeName>
</protein>
<dbReference type="SUPFAM" id="SSF46626">
    <property type="entry name" value="Cytochrome c"/>
    <property type="match status" value="2"/>
</dbReference>
<dbReference type="EMBL" id="JBFRYA010000004">
    <property type="protein sequence ID" value="MEX1668532.1"/>
    <property type="molecule type" value="Genomic_DNA"/>
</dbReference>
<evidence type="ECO:0000256" key="8">
    <source>
        <dbReference type="PROSITE-ProRule" id="PRU00433"/>
    </source>
</evidence>
<evidence type="ECO:0000313" key="12">
    <source>
        <dbReference type="Proteomes" id="UP001557485"/>
    </source>
</evidence>
<dbReference type="PANTHER" id="PTHR35008">
    <property type="entry name" value="BLL4482 PROTEIN-RELATED"/>
    <property type="match status" value="1"/>
</dbReference>
<evidence type="ECO:0000256" key="2">
    <source>
        <dbReference type="ARBA" id="ARBA00022448"/>
    </source>
</evidence>
<keyword evidence="5" id="KW-0249">Electron transport</keyword>
<organism evidence="11 12">
    <name type="scientific">Zhongshania guokunii</name>
    <dbReference type="NCBI Taxonomy" id="641783"/>
    <lineage>
        <taxon>Bacteria</taxon>
        <taxon>Pseudomonadati</taxon>
        <taxon>Pseudomonadota</taxon>
        <taxon>Gammaproteobacteria</taxon>
        <taxon>Cellvibrionales</taxon>
        <taxon>Spongiibacteraceae</taxon>
        <taxon>Zhongshania</taxon>
    </lineage>
</organism>
<dbReference type="Pfam" id="PF13442">
    <property type="entry name" value="Cytochrome_CBB3"/>
    <property type="match status" value="1"/>
</dbReference>
<evidence type="ECO:0000256" key="6">
    <source>
        <dbReference type="ARBA" id="ARBA00023004"/>
    </source>
</evidence>
<evidence type="ECO:0000259" key="10">
    <source>
        <dbReference type="PROSITE" id="PS51007"/>
    </source>
</evidence>
<dbReference type="Pfam" id="PF00034">
    <property type="entry name" value="Cytochrom_C"/>
    <property type="match status" value="1"/>
</dbReference>
<dbReference type="InterPro" id="IPR009056">
    <property type="entry name" value="Cyt_c-like_dom"/>
</dbReference>
<keyword evidence="2" id="KW-0813">Transport</keyword>
<evidence type="ECO:0000256" key="9">
    <source>
        <dbReference type="SAM" id="SignalP"/>
    </source>
</evidence>
<dbReference type="Gene3D" id="1.10.760.10">
    <property type="entry name" value="Cytochrome c-like domain"/>
    <property type="match status" value="2"/>
</dbReference>
<dbReference type="PANTHER" id="PTHR35008:SF8">
    <property type="entry name" value="ALCOHOL DEHYDROGENASE CYTOCHROME C SUBUNIT"/>
    <property type="match status" value="1"/>
</dbReference>
<dbReference type="PROSITE" id="PS51257">
    <property type="entry name" value="PROKAR_LIPOPROTEIN"/>
    <property type="match status" value="1"/>
</dbReference>
<keyword evidence="9" id="KW-0732">Signal</keyword>
<keyword evidence="6 8" id="KW-0408">Iron</keyword>
<keyword evidence="3 8" id="KW-0349">Heme</keyword>
<dbReference type="InterPro" id="IPR002324">
    <property type="entry name" value="Cyt_c_ID"/>
</dbReference>
<reference evidence="11 12" key="1">
    <citation type="journal article" date="2011" name="Int. J. Syst. Evol. Microbiol.">
        <title>Zhongshania antarctica gen. nov., sp. nov. and Zhongshania guokunii sp. nov., gammaproteobacteria respectively isolated from coastal attached (fast) ice and surface seawater of the Antarctic.</title>
        <authorList>
            <person name="Li H.J."/>
            <person name="Zhang X.Y."/>
            <person name="Chen C.X."/>
            <person name="Zhang Y.J."/>
            <person name="Gao Z.M."/>
            <person name="Yu Y."/>
            <person name="Chen X.L."/>
            <person name="Chen B."/>
            <person name="Zhang Y.Z."/>
        </authorList>
    </citation>
    <scope>NUCLEOTIDE SEQUENCE [LARGE SCALE GENOMIC DNA]</scope>
    <source>
        <strain evidence="11 12">ZS6-22T</strain>
    </source>
</reference>
<evidence type="ECO:0000256" key="4">
    <source>
        <dbReference type="ARBA" id="ARBA00022723"/>
    </source>
</evidence>
<dbReference type="Proteomes" id="UP001557485">
    <property type="component" value="Unassembled WGS sequence"/>
</dbReference>
<comment type="caution">
    <text evidence="11">The sequence shown here is derived from an EMBL/GenBank/DDBJ whole genome shotgun (WGS) entry which is preliminary data.</text>
</comment>
<dbReference type="InterPro" id="IPR051459">
    <property type="entry name" value="Cytochrome_c-type_DH"/>
</dbReference>
<evidence type="ECO:0000256" key="5">
    <source>
        <dbReference type="ARBA" id="ARBA00022982"/>
    </source>
</evidence>
<proteinExistence type="predicted"/>
<dbReference type="PRINTS" id="PR00606">
    <property type="entry name" value="CYTCHROMECID"/>
</dbReference>
<feature type="signal peptide" evidence="9">
    <location>
        <begin position="1"/>
        <end position="24"/>
    </location>
</feature>
<feature type="domain" description="Cytochrome c" evidence="10">
    <location>
        <begin position="283"/>
        <end position="367"/>
    </location>
</feature>